<feature type="domain" description="Sporulation transcription regulator WhiA N-terminal" evidence="6">
    <location>
        <begin position="19"/>
        <end position="104"/>
    </location>
</feature>
<evidence type="ECO:0000256" key="1">
    <source>
        <dbReference type="ARBA" id="ARBA00022618"/>
    </source>
</evidence>
<keyword evidence="2 4" id="KW-0238">DNA-binding</keyword>
<dbReference type="HAMAP" id="MF_01420">
    <property type="entry name" value="HTH_type_WhiA"/>
    <property type="match status" value="1"/>
</dbReference>
<organism evidence="8 9">
    <name type="scientific">Natranaerobius trueperi</name>
    <dbReference type="NCBI Taxonomy" id="759412"/>
    <lineage>
        <taxon>Bacteria</taxon>
        <taxon>Bacillati</taxon>
        <taxon>Bacillota</taxon>
        <taxon>Clostridia</taxon>
        <taxon>Natranaerobiales</taxon>
        <taxon>Natranaerobiaceae</taxon>
        <taxon>Natranaerobius</taxon>
    </lineage>
</organism>
<dbReference type="GO" id="GO:0003677">
    <property type="term" value="F:DNA binding"/>
    <property type="evidence" value="ECO:0007669"/>
    <property type="project" value="UniProtKB-UniRule"/>
</dbReference>
<sequence length="313" mass="35794">MSFAKSCKNELARLEIKKHCCERSELAAFVHMNGSLTLTDDVTLQLSTENPAIARRIYSLFKDKFHKDMQILMRKGIRLQKTNSYALKLTGKDKVIHILSSLGITEGGFQITKGINKDMIKTRCCKRAYLRGAFLAKGSVVNPDSSYHLEITADYEEYLDDLVNVMEKFEIQPGKITRKKEYVVYLKDSEQICEFINVIGAHKTLLDYENVRVMKGMRNKINRLVNCETANLQKTVVASLRHINNIKTIDEKLGLSNLPSNLQEIAFKRVEYPEANLKELGELLEPPVGKSGVNHRLRKIEKLAERLDQKQPH</sequence>
<accession>A0A226BXN9</accession>
<dbReference type="InterPro" id="IPR018478">
    <property type="entry name" value="Sporu_reg_WhiA_N_dom"/>
</dbReference>
<dbReference type="GO" id="GO:0051301">
    <property type="term" value="P:cell division"/>
    <property type="evidence" value="ECO:0007669"/>
    <property type="project" value="UniProtKB-UniRule"/>
</dbReference>
<reference evidence="8 9" key="1">
    <citation type="submission" date="2017-06" db="EMBL/GenBank/DDBJ databases">
        <title>Draft Genome Sequence of Natranaerobius trueperi halophilic, alkalithermophilic bacteria from soda lakes.</title>
        <authorList>
            <person name="Zhao B."/>
        </authorList>
    </citation>
    <scope>NUCLEOTIDE SEQUENCE [LARGE SCALE GENOMIC DNA]</scope>
    <source>
        <strain evidence="8 9">DSM 18760</strain>
    </source>
</reference>
<evidence type="ECO:0000256" key="2">
    <source>
        <dbReference type="ARBA" id="ARBA00023125"/>
    </source>
</evidence>
<dbReference type="Gene3D" id="3.10.28.10">
    <property type="entry name" value="Homing endonucleases"/>
    <property type="match status" value="1"/>
</dbReference>
<dbReference type="Pfam" id="PF10298">
    <property type="entry name" value="WhiA_N"/>
    <property type="match status" value="1"/>
</dbReference>
<dbReference type="NCBIfam" id="TIGR00647">
    <property type="entry name" value="DNA_bind_WhiA"/>
    <property type="match status" value="1"/>
</dbReference>
<dbReference type="SUPFAM" id="SSF55608">
    <property type="entry name" value="Homing endonucleases"/>
    <property type="match status" value="1"/>
</dbReference>
<evidence type="ECO:0000259" key="6">
    <source>
        <dbReference type="Pfam" id="PF10298"/>
    </source>
</evidence>
<comment type="similarity">
    <text evidence="4">Belongs to the WhiA family.</text>
</comment>
<dbReference type="InterPro" id="IPR003802">
    <property type="entry name" value="Sporulation_regulator_WhiA"/>
</dbReference>
<evidence type="ECO:0000259" key="7">
    <source>
        <dbReference type="Pfam" id="PF14527"/>
    </source>
</evidence>
<evidence type="ECO:0000256" key="4">
    <source>
        <dbReference type="HAMAP-Rule" id="MF_01420"/>
    </source>
</evidence>
<name>A0A226BXN9_9FIRM</name>
<dbReference type="AlphaFoldDB" id="A0A226BXN9"/>
<evidence type="ECO:0000259" key="5">
    <source>
        <dbReference type="Pfam" id="PF02650"/>
    </source>
</evidence>
<evidence type="ECO:0000256" key="3">
    <source>
        <dbReference type="ARBA" id="ARBA00023306"/>
    </source>
</evidence>
<keyword evidence="1 4" id="KW-0132">Cell division</keyword>
<evidence type="ECO:0000313" key="9">
    <source>
        <dbReference type="Proteomes" id="UP000214588"/>
    </source>
</evidence>
<dbReference type="PANTHER" id="PTHR37307">
    <property type="entry name" value="CELL DIVISION PROTEIN WHIA-RELATED"/>
    <property type="match status" value="1"/>
</dbReference>
<dbReference type="RefSeq" id="WP_089023548.1">
    <property type="nucleotide sequence ID" value="NZ_NIQC01000012.1"/>
</dbReference>
<dbReference type="GO" id="GO:0043937">
    <property type="term" value="P:regulation of sporulation"/>
    <property type="evidence" value="ECO:0007669"/>
    <property type="project" value="InterPro"/>
</dbReference>
<keyword evidence="9" id="KW-1185">Reference proteome</keyword>
<proteinExistence type="inferred from homology"/>
<keyword evidence="3 4" id="KW-0131">Cell cycle</keyword>
<comment type="function">
    <text evidence="4">Involved in cell division and chromosome segregation.</text>
</comment>
<dbReference type="Pfam" id="PF02650">
    <property type="entry name" value="HTH_WhiA"/>
    <property type="match status" value="1"/>
</dbReference>
<dbReference type="Pfam" id="PF14527">
    <property type="entry name" value="LAGLIDADG_WhiA"/>
    <property type="match status" value="1"/>
</dbReference>
<dbReference type="InterPro" id="IPR027434">
    <property type="entry name" value="Homing_endonucl"/>
</dbReference>
<evidence type="ECO:0000313" key="8">
    <source>
        <dbReference type="EMBL" id="OWZ83798.1"/>
    </source>
</evidence>
<dbReference type="Proteomes" id="UP000214588">
    <property type="component" value="Unassembled WGS sequence"/>
</dbReference>
<comment type="caution">
    <text evidence="8">The sequence shown here is derived from an EMBL/GenBank/DDBJ whole genome shotgun (WGS) entry which is preliminary data.</text>
</comment>
<dbReference type="OrthoDB" id="401278at2"/>
<dbReference type="EMBL" id="NIQC01000012">
    <property type="protein sequence ID" value="OWZ83798.1"/>
    <property type="molecule type" value="Genomic_DNA"/>
</dbReference>
<feature type="domain" description="WhiA LAGLIDADG-like" evidence="7">
    <location>
        <begin position="127"/>
        <end position="218"/>
    </location>
</feature>
<gene>
    <name evidence="4 8" type="primary">whiA</name>
    <name evidence="8" type="ORF">CDO51_06810</name>
</gene>
<protein>
    <recommendedName>
        <fullName evidence="4">Probable cell division protein WhiA</fullName>
    </recommendedName>
</protein>
<feature type="domain" description="Sporulation regulator WhiA C-terminal" evidence="5">
    <location>
        <begin position="221"/>
        <end position="304"/>
    </location>
</feature>
<dbReference type="InterPro" id="IPR039518">
    <property type="entry name" value="WhiA_LAGLIDADG_dom"/>
</dbReference>
<dbReference type="PANTHER" id="PTHR37307:SF1">
    <property type="entry name" value="CELL DIVISION PROTEIN WHIA-RELATED"/>
    <property type="match status" value="1"/>
</dbReference>
<dbReference type="InterPro" id="IPR023054">
    <property type="entry name" value="Sporulation_regulator_WhiA_C"/>
</dbReference>